<dbReference type="EMBL" id="FMZW01000021">
    <property type="protein sequence ID" value="SDE16554.1"/>
    <property type="molecule type" value="Genomic_DNA"/>
</dbReference>
<reference evidence="3 4" key="1">
    <citation type="submission" date="2016-10" db="EMBL/GenBank/DDBJ databases">
        <authorList>
            <person name="de Groot N.N."/>
        </authorList>
    </citation>
    <scope>NUCLEOTIDE SEQUENCE [LARGE SCALE GENOMIC DNA]</scope>
    <source>
        <strain evidence="3 4">R5</strain>
    </source>
</reference>
<accession>A0A1G7ANP4</accession>
<dbReference type="Proteomes" id="UP000199245">
    <property type="component" value="Unassembled WGS sequence"/>
</dbReference>
<dbReference type="PANTHER" id="PTHR46889:SF4">
    <property type="entry name" value="TRANSPOSASE INSO FOR INSERTION SEQUENCE ELEMENT IS911B-RELATED"/>
    <property type="match status" value="1"/>
</dbReference>
<evidence type="ECO:0000259" key="2">
    <source>
        <dbReference type="Pfam" id="PF13276"/>
    </source>
</evidence>
<sequence length="208" mass="23194">MKFAFIAKHRGIWPAGWLCGALGVSRGGFYAWLTRPRSERSRSDEELSVKMRMSFLSSDRTYGARRVWHDVLAEGARCGLHRIERLMRQQGLKARPRRRRLPPDLGERQAAAAAPNVLDRTFKARSQPPLDRRLHLCLDSGGLALRGCRHRPVLAAGGGVVDECRDDRLTCYRCAGDGDLATRQAGCAAASLRSRQPVHQRAVPVVDD</sequence>
<organism evidence="3 4">
    <name type="scientific">Bradyrhizobium brasilense</name>
    <dbReference type="NCBI Taxonomy" id="1419277"/>
    <lineage>
        <taxon>Bacteria</taxon>
        <taxon>Pseudomonadati</taxon>
        <taxon>Pseudomonadota</taxon>
        <taxon>Alphaproteobacteria</taxon>
        <taxon>Hyphomicrobiales</taxon>
        <taxon>Nitrobacteraceae</taxon>
        <taxon>Bradyrhizobium</taxon>
    </lineage>
</organism>
<proteinExistence type="predicted"/>
<evidence type="ECO:0000256" key="1">
    <source>
        <dbReference type="SAM" id="MobiDB-lite"/>
    </source>
</evidence>
<evidence type="ECO:0000313" key="4">
    <source>
        <dbReference type="Proteomes" id="UP000199245"/>
    </source>
</evidence>
<dbReference type="InterPro" id="IPR025948">
    <property type="entry name" value="HTH-like_dom"/>
</dbReference>
<dbReference type="InterPro" id="IPR050900">
    <property type="entry name" value="Transposase_IS3/IS150/IS904"/>
</dbReference>
<dbReference type="PANTHER" id="PTHR46889">
    <property type="entry name" value="TRANSPOSASE INSF FOR INSERTION SEQUENCE IS3B-RELATED"/>
    <property type="match status" value="1"/>
</dbReference>
<name>A0A1G7ANP4_9BRAD</name>
<protein>
    <submittedName>
        <fullName evidence="3">HTH-like domain-containing protein</fullName>
    </submittedName>
</protein>
<dbReference type="Pfam" id="PF13276">
    <property type="entry name" value="HTH_21"/>
    <property type="match status" value="1"/>
</dbReference>
<feature type="region of interest" description="Disordered" evidence="1">
    <location>
        <begin position="91"/>
        <end position="112"/>
    </location>
</feature>
<dbReference type="AlphaFoldDB" id="A0A1G7ANP4"/>
<feature type="domain" description="HTH-like" evidence="2">
    <location>
        <begin position="44"/>
        <end position="100"/>
    </location>
</feature>
<gene>
    <name evidence="3" type="ORF">SAMN05216337_10217</name>
</gene>
<evidence type="ECO:0000313" key="3">
    <source>
        <dbReference type="EMBL" id="SDE16554.1"/>
    </source>
</evidence>